<gene>
    <name evidence="1" type="ORF">C7B45_03635</name>
</gene>
<evidence type="ECO:0000313" key="1">
    <source>
        <dbReference type="EMBL" id="PSR23199.1"/>
    </source>
</evidence>
<proteinExistence type="predicted"/>
<dbReference type="EMBL" id="PXYV01000007">
    <property type="protein sequence ID" value="PSR23199.1"/>
    <property type="molecule type" value="Genomic_DNA"/>
</dbReference>
<comment type="caution">
    <text evidence="1">The sequence shown here is derived from an EMBL/GenBank/DDBJ whole genome shotgun (WGS) entry which is preliminary data.</text>
</comment>
<accession>A0A2T2WLT6</accession>
<reference evidence="1 2" key="1">
    <citation type="journal article" date="2014" name="BMC Genomics">
        <title>Comparison of environmental and isolate Sulfobacillus genomes reveals diverse carbon, sulfur, nitrogen, and hydrogen metabolisms.</title>
        <authorList>
            <person name="Justice N.B."/>
            <person name="Norman A."/>
            <person name="Brown C.T."/>
            <person name="Singh A."/>
            <person name="Thomas B.C."/>
            <person name="Banfield J.F."/>
        </authorList>
    </citation>
    <scope>NUCLEOTIDE SEQUENCE [LARGE SCALE GENOMIC DNA]</scope>
    <source>
        <strain evidence="1">AMDSBA3</strain>
    </source>
</reference>
<name>A0A2T2WLT6_9FIRM</name>
<organism evidence="1 2">
    <name type="scientific">Sulfobacillus acidophilus</name>
    <dbReference type="NCBI Taxonomy" id="53633"/>
    <lineage>
        <taxon>Bacteria</taxon>
        <taxon>Bacillati</taxon>
        <taxon>Bacillota</taxon>
        <taxon>Clostridia</taxon>
        <taxon>Eubacteriales</taxon>
        <taxon>Clostridiales Family XVII. Incertae Sedis</taxon>
        <taxon>Sulfobacillus</taxon>
    </lineage>
</organism>
<protein>
    <submittedName>
        <fullName evidence="1">Uncharacterized protein</fullName>
    </submittedName>
</protein>
<dbReference type="Proteomes" id="UP000241848">
    <property type="component" value="Unassembled WGS sequence"/>
</dbReference>
<evidence type="ECO:0000313" key="2">
    <source>
        <dbReference type="Proteomes" id="UP000241848"/>
    </source>
</evidence>
<sequence>MSLTLAKEKARVLEMRAQGIFRVSIKEQCGHSNGLRTRRHRGPGTEGAAEALERFAPVGAKTAGFGSRGQGESAFLDSTGRVF</sequence>
<dbReference type="AlphaFoldDB" id="A0A2T2WLT6"/>